<dbReference type="Proteomes" id="UP000316598">
    <property type="component" value="Unassembled WGS sequence"/>
</dbReference>
<sequence>MLRRLLLFLCASDFYVLVVLSAGDFRALATAQNALVALFDGMLGLMEYQSELVAS</sequence>
<organism evidence="1 2">
    <name type="scientific">Rubripirellula amarantea</name>
    <dbReference type="NCBI Taxonomy" id="2527999"/>
    <lineage>
        <taxon>Bacteria</taxon>
        <taxon>Pseudomonadati</taxon>
        <taxon>Planctomycetota</taxon>
        <taxon>Planctomycetia</taxon>
        <taxon>Pirellulales</taxon>
        <taxon>Pirellulaceae</taxon>
        <taxon>Rubripirellula</taxon>
    </lineage>
</organism>
<accession>A0A5C5WKB6</accession>
<keyword evidence="2" id="KW-1185">Reference proteome</keyword>
<dbReference type="AlphaFoldDB" id="A0A5C5WKB6"/>
<name>A0A5C5WKB6_9BACT</name>
<evidence type="ECO:0000313" key="1">
    <source>
        <dbReference type="EMBL" id="TWT50545.1"/>
    </source>
</evidence>
<gene>
    <name evidence="1" type="ORF">Pla22_32880</name>
</gene>
<protein>
    <submittedName>
        <fullName evidence="1">Uncharacterized protein</fullName>
    </submittedName>
</protein>
<dbReference type="EMBL" id="SJPI01000002">
    <property type="protein sequence ID" value="TWT50545.1"/>
    <property type="molecule type" value="Genomic_DNA"/>
</dbReference>
<proteinExistence type="predicted"/>
<comment type="caution">
    <text evidence="1">The sequence shown here is derived from an EMBL/GenBank/DDBJ whole genome shotgun (WGS) entry which is preliminary data.</text>
</comment>
<dbReference type="RefSeq" id="WP_165440698.1">
    <property type="nucleotide sequence ID" value="NZ_SJPI01000002.1"/>
</dbReference>
<evidence type="ECO:0000313" key="2">
    <source>
        <dbReference type="Proteomes" id="UP000316598"/>
    </source>
</evidence>
<reference evidence="1 2" key="1">
    <citation type="submission" date="2019-02" db="EMBL/GenBank/DDBJ databases">
        <title>Deep-cultivation of Planctomycetes and their phenomic and genomic characterization uncovers novel biology.</title>
        <authorList>
            <person name="Wiegand S."/>
            <person name="Jogler M."/>
            <person name="Boedeker C."/>
            <person name="Pinto D."/>
            <person name="Vollmers J."/>
            <person name="Rivas-Marin E."/>
            <person name="Kohn T."/>
            <person name="Peeters S.H."/>
            <person name="Heuer A."/>
            <person name="Rast P."/>
            <person name="Oberbeckmann S."/>
            <person name="Bunk B."/>
            <person name="Jeske O."/>
            <person name="Meyerdierks A."/>
            <person name="Storesund J.E."/>
            <person name="Kallscheuer N."/>
            <person name="Luecker S."/>
            <person name="Lage O.M."/>
            <person name="Pohl T."/>
            <person name="Merkel B.J."/>
            <person name="Hornburger P."/>
            <person name="Mueller R.-W."/>
            <person name="Bruemmer F."/>
            <person name="Labrenz M."/>
            <person name="Spormann A.M."/>
            <person name="Op Den Camp H."/>
            <person name="Overmann J."/>
            <person name="Amann R."/>
            <person name="Jetten M.S.M."/>
            <person name="Mascher T."/>
            <person name="Medema M.H."/>
            <person name="Devos D.P."/>
            <person name="Kaster A.-K."/>
            <person name="Ovreas L."/>
            <person name="Rohde M."/>
            <person name="Galperin M.Y."/>
            <person name="Jogler C."/>
        </authorList>
    </citation>
    <scope>NUCLEOTIDE SEQUENCE [LARGE SCALE GENOMIC DNA]</scope>
    <source>
        <strain evidence="1 2">Pla22</strain>
    </source>
</reference>